<dbReference type="Pfam" id="PF13307">
    <property type="entry name" value="Helicase_C_2"/>
    <property type="match status" value="1"/>
</dbReference>
<dbReference type="STRING" id="102285.A0A0R3TGD2"/>
<dbReference type="InterPro" id="IPR027417">
    <property type="entry name" value="P-loop_NTPase"/>
</dbReference>
<dbReference type="WBParaSite" id="HNAJ_0000612301-mRNA-1">
    <property type="protein sequence ID" value="HNAJ_0000612301-mRNA-1"/>
    <property type="gene ID" value="HNAJ_0000612301"/>
</dbReference>
<keyword evidence="1" id="KW-0812">Transmembrane</keyword>
<dbReference type="InterPro" id="IPR006555">
    <property type="entry name" value="ATP-dep_Helicase_C"/>
</dbReference>
<organism evidence="5">
    <name type="scientific">Rodentolepis nana</name>
    <name type="common">Dwarf tapeworm</name>
    <name type="synonym">Hymenolepis nana</name>
    <dbReference type="NCBI Taxonomy" id="102285"/>
    <lineage>
        <taxon>Eukaryota</taxon>
        <taxon>Metazoa</taxon>
        <taxon>Spiralia</taxon>
        <taxon>Lophotrochozoa</taxon>
        <taxon>Platyhelminthes</taxon>
        <taxon>Cestoda</taxon>
        <taxon>Eucestoda</taxon>
        <taxon>Cyclophyllidea</taxon>
        <taxon>Hymenolepididae</taxon>
        <taxon>Rodentolepis</taxon>
    </lineage>
</organism>
<feature type="domain" description="ATP-dependent helicase C-terminal" evidence="2">
    <location>
        <begin position="32"/>
        <end position="178"/>
    </location>
</feature>
<dbReference type="InterPro" id="IPR045028">
    <property type="entry name" value="DinG/Rad3-like"/>
</dbReference>
<name>A0A0R3TGD2_RODNA</name>
<evidence type="ECO:0000256" key="1">
    <source>
        <dbReference type="SAM" id="Phobius"/>
    </source>
</evidence>
<protein>
    <submittedName>
        <fullName evidence="5">HELICc2 domain-containing protein</fullName>
    </submittedName>
</protein>
<dbReference type="PANTHER" id="PTHR11472:SF41">
    <property type="entry name" value="ATP-DEPENDENT DNA HELICASE DDX11-RELATED"/>
    <property type="match status" value="1"/>
</dbReference>
<dbReference type="EMBL" id="UZAE01006085">
    <property type="protein sequence ID" value="VDO01979.1"/>
    <property type="molecule type" value="Genomic_DNA"/>
</dbReference>
<reference evidence="3 4" key="2">
    <citation type="submission" date="2018-11" db="EMBL/GenBank/DDBJ databases">
        <authorList>
            <consortium name="Pathogen Informatics"/>
        </authorList>
    </citation>
    <scope>NUCLEOTIDE SEQUENCE [LARGE SCALE GENOMIC DNA]</scope>
</reference>
<dbReference type="GO" id="GO:0016818">
    <property type="term" value="F:hydrolase activity, acting on acid anhydrides, in phosphorus-containing anhydrides"/>
    <property type="evidence" value="ECO:0007669"/>
    <property type="project" value="InterPro"/>
</dbReference>
<evidence type="ECO:0000313" key="3">
    <source>
        <dbReference type="EMBL" id="VDO01979.1"/>
    </source>
</evidence>
<accession>A0A0R3TGD2</accession>
<evidence type="ECO:0000313" key="5">
    <source>
        <dbReference type="WBParaSite" id="HNAJ_0000612301-mRNA-1"/>
    </source>
</evidence>
<dbReference type="SMART" id="SM00491">
    <property type="entry name" value="HELICc2"/>
    <property type="match status" value="1"/>
</dbReference>
<dbReference type="Proteomes" id="UP000278807">
    <property type="component" value="Unassembled WGS sequence"/>
</dbReference>
<keyword evidence="1" id="KW-0472">Membrane</keyword>
<evidence type="ECO:0000259" key="2">
    <source>
        <dbReference type="SMART" id="SM00491"/>
    </source>
</evidence>
<sequence length="220" mass="24667">MIPDLLENAISSSDSINFVLSIGGVAVFFPSFEYLAMVWNHWKSTGLFARLHAVKPVFKEPRTATALAEIMQAYTKAVSKKRGACIACVIGGKLSEGINFTDDLARAVVIIGLPYPNVYSAFMKEKLNYLEKHFGNRSGGQRFCEALCMRSVNQAIGRSIRHAKDYAVVFLMDQRFINNRRLRQLLPSWAQNALKPLPSQLETLKQEMIAFFARTSIDAN</sequence>
<dbReference type="PANTHER" id="PTHR11472">
    <property type="entry name" value="DNA REPAIR DEAD HELICASE RAD3/XP-D SUBFAMILY MEMBER"/>
    <property type="match status" value="1"/>
</dbReference>
<dbReference type="AlphaFoldDB" id="A0A0R3TGD2"/>
<dbReference type="GO" id="GO:0003678">
    <property type="term" value="F:DNA helicase activity"/>
    <property type="evidence" value="ECO:0007669"/>
    <property type="project" value="TreeGrafter"/>
</dbReference>
<evidence type="ECO:0000313" key="4">
    <source>
        <dbReference type="Proteomes" id="UP000278807"/>
    </source>
</evidence>
<dbReference type="GO" id="GO:0006139">
    <property type="term" value="P:nucleobase-containing compound metabolic process"/>
    <property type="evidence" value="ECO:0007669"/>
    <property type="project" value="InterPro"/>
</dbReference>
<keyword evidence="4" id="KW-1185">Reference proteome</keyword>
<dbReference type="GO" id="GO:0003676">
    <property type="term" value="F:nucleic acid binding"/>
    <property type="evidence" value="ECO:0007669"/>
    <property type="project" value="InterPro"/>
</dbReference>
<gene>
    <name evidence="3" type="ORF">HNAJ_LOCUS6119</name>
</gene>
<dbReference type="GO" id="GO:0005634">
    <property type="term" value="C:nucleus"/>
    <property type="evidence" value="ECO:0007669"/>
    <property type="project" value="TreeGrafter"/>
</dbReference>
<dbReference type="OrthoDB" id="267079at2759"/>
<keyword evidence="1" id="KW-1133">Transmembrane helix</keyword>
<dbReference type="Gene3D" id="3.40.50.300">
    <property type="entry name" value="P-loop containing nucleotide triphosphate hydrolases"/>
    <property type="match status" value="1"/>
</dbReference>
<dbReference type="GO" id="GO:0005524">
    <property type="term" value="F:ATP binding"/>
    <property type="evidence" value="ECO:0007669"/>
    <property type="project" value="InterPro"/>
</dbReference>
<dbReference type="GO" id="GO:0034085">
    <property type="term" value="P:establishment of sister chromatid cohesion"/>
    <property type="evidence" value="ECO:0007669"/>
    <property type="project" value="TreeGrafter"/>
</dbReference>
<proteinExistence type="predicted"/>
<reference evidence="5" key="1">
    <citation type="submission" date="2017-02" db="UniProtKB">
        <authorList>
            <consortium name="WormBaseParasite"/>
        </authorList>
    </citation>
    <scope>IDENTIFICATION</scope>
</reference>
<feature type="transmembrane region" description="Helical" evidence="1">
    <location>
        <begin position="15"/>
        <end position="36"/>
    </location>
</feature>